<evidence type="ECO:0000256" key="3">
    <source>
        <dbReference type="ARBA" id="ARBA00022692"/>
    </source>
</evidence>
<dbReference type="STRING" id="1304284.L21TH_2403"/>
<accession>R1CS87</accession>
<keyword evidence="5 7" id="KW-1133">Transmembrane helix</keyword>
<evidence type="ECO:0000259" key="8">
    <source>
        <dbReference type="SMART" id="SM00014"/>
    </source>
</evidence>
<feature type="transmembrane region" description="Helical" evidence="7">
    <location>
        <begin position="34"/>
        <end position="54"/>
    </location>
</feature>
<dbReference type="Gene3D" id="1.20.144.10">
    <property type="entry name" value="Phosphatidic acid phosphatase type 2/haloperoxidase"/>
    <property type="match status" value="1"/>
</dbReference>
<dbReference type="Proteomes" id="UP000013378">
    <property type="component" value="Unassembled WGS sequence"/>
</dbReference>
<dbReference type="PATRIC" id="fig|1304284.3.peg.2357"/>
<keyword evidence="3 7" id="KW-0812">Transmembrane</keyword>
<dbReference type="OrthoDB" id="9789113at2"/>
<gene>
    <name evidence="9" type="ORF">L21TH_2403</name>
</gene>
<evidence type="ECO:0000313" key="9">
    <source>
        <dbReference type="EMBL" id="EOC99568.1"/>
    </source>
</evidence>
<reference evidence="9 10" key="1">
    <citation type="journal article" date="2015" name="Geomicrobiol. J.">
        <title>Caldisalinibacter kiritimatiensis gen. nov., sp. nov., a moderately thermohalophilic thiosulfate-reducing bacterium from a hypersaline microbial mat.</title>
        <authorList>
            <person name="Ben Hania W."/>
            <person name="Joseph M."/>
            <person name="Fiebig A."/>
            <person name="Bunk B."/>
            <person name="Klenk H.-P."/>
            <person name="Fardeau M.-L."/>
            <person name="Spring S."/>
        </authorList>
    </citation>
    <scope>NUCLEOTIDE SEQUENCE [LARGE SCALE GENOMIC DNA]</scope>
    <source>
        <strain evidence="9 10">L21-TH-D2</strain>
    </source>
</reference>
<dbReference type="SUPFAM" id="SSF48317">
    <property type="entry name" value="Acid phosphatase/Vanadium-dependent haloperoxidase"/>
    <property type="match status" value="1"/>
</dbReference>
<dbReference type="SMART" id="SM00014">
    <property type="entry name" value="acidPPc"/>
    <property type="match status" value="1"/>
</dbReference>
<dbReference type="PANTHER" id="PTHR14969">
    <property type="entry name" value="SPHINGOSINE-1-PHOSPHATE PHOSPHOHYDROLASE"/>
    <property type="match status" value="1"/>
</dbReference>
<keyword evidence="10" id="KW-1185">Reference proteome</keyword>
<organism evidence="9 10">
    <name type="scientific">Caldisalinibacter kiritimatiensis</name>
    <dbReference type="NCBI Taxonomy" id="1304284"/>
    <lineage>
        <taxon>Bacteria</taxon>
        <taxon>Bacillati</taxon>
        <taxon>Bacillota</taxon>
        <taxon>Tissierellia</taxon>
        <taxon>Tissierellales</taxon>
        <taxon>Thermohalobacteraceae</taxon>
        <taxon>Caldisalinibacter</taxon>
    </lineage>
</organism>
<dbReference type="EC" id="3.1.3.27" evidence="9"/>
<dbReference type="Pfam" id="PF01569">
    <property type="entry name" value="PAP2"/>
    <property type="match status" value="1"/>
</dbReference>
<feature type="transmembrane region" description="Helical" evidence="7">
    <location>
        <begin position="130"/>
        <end position="150"/>
    </location>
</feature>
<dbReference type="InterPro" id="IPR000326">
    <property type="entry name" value="PAP2/HPO"/>
</dbReference>
<evidence type="ECO:0000256" key="7">
    <source>
        <dbReference type="SAM" id="Phobius"/>
    </source>
</evidence>
<keyword evidence="4 9" id="KW-0378">Hydrolase</keyword>
<dbReference type="InterPro" id="IPR036938">
    <property type="entry name" value="PAP2/HPO_sf"/>
</dbReference>
<dbReference type="GO" id="GO:0008962">
    <property type="term" value="F:phosphatidylglycerophosphatase activity"/>
    <property type="evidence" value="ECO:0007669"/>
    <property type="project" value="UniProtKB-EC"/>
</dbReference>
<name>R1CS87_9FIRM</name>
<keyword evidence="2" id="KW-1003">Cell membrane</keyword>
<evidence type="ECO:0000256" key="5">
    <source>
        <dbReference type="ARBA" id="ARBA00022989"/>
    </source>
</evidence>
<dbReference type="GO" id="GO:0005886">
    <property type="term" value="C:plasma membrane"/>
    <property type="evidence" value="ECO:0007669"/>
    <property type="project" value="UniProtKB-SubCell"/>
</dbReference>
<evidence type="ECO:0000256" key="6">
    <source>
        <dbReference type="ARBA" id="ARBA00023136"/>
    </source>
</evidence>
<dbReference type="PANTHER" id="PTHR14969:SF62">
    <property type="entry name" value="DECAPRENYLPHOSPHORYL-5-PHOSPHORIBOSE PHOSPHATASE RV3807C-RELATED"/>
    <property type="match status" value="1"/>
</dbReference>
<comment type="subcellular location">
    <subcellularLocation>
        <location evidence="1">Cell membrane</location>
        <topology evidence="1">Multi-pass membrane protein</topology>
    </subcellularLocation>
</comment>
<evidence type="ECO:0000256" key="2">
    <source>
        <dbReference type="ARBA" id="ARBA00022475"/>
    </source>
</evidence>
<feature type="transmembrane region" description="Helical" evidence="7">
    <location>
        <begin position="156"/>
        <end position="173"/>
    </location>
</feature>
<keyword evidence="6 7" id="KW-0472">Membrane</keyword>
<evidence type="ECO:0000256" key="4">
    <source>
        <dbReference type="ARBA" id="ARBA00022801"/>
    </source>
</evidence>
<sequence length="174" mass="19117">MKNILKGFVSGDKKLFYVINDRIKCGLLDNIMPLITRLGGPIFSVLLPVILITMTKNDTRMVGLESLTSLSASHLVVQILKRTIARLRPYDILEKINTFNIYLKDYSFPSGHTTASFSLAVSLALNYSTLMIPLIVIAGMVGISRIYLGVHYPSDVAVGAIIGTMTSITIHSMI</sequence>
<dbReference type="RefSeq" id="WP_006316892.1">
    <property type="nucleotide sequence ID" value="NZ_ARZA01000267.1"/>
</dbReference>
<proteinExistence type="predicted"/>
<dbReference type="AlphaFoldDB" id="R1CS87"/>
<dbReference type="EMBL" id="ARZA01000267">
    <property type="protein sequence ID" value="EOC99568.1"/>
    <property type="molecule type" value="Genomic_DNA"/>
</dbReference>
<feature type="domain" description="Phosphatidic acid phosphatase type 2/haloperoxidase" evidence="8">
    <location>
        <begin position="62"/>
        <end position="171"/>
    </location>
</feature>
<evidence type="ECO:0000313" key="10">
    <source>
        <dbReference type="Proteomes" id="UP000013378"/>
    </source>
</evidence>
<protein>
    <submittedName>
        <fullName evidence="9">Phosphatidylglycerophosphatase B</fullName>
        <ecNumber evidence="9">3.1.3.27</ecNumber>
    </submittedName>
</protein>
<comment type="caution">
    <text evidence="9">The sequence shown here is derived from an EMBL/GenBank/DDBJ whole genome shotgun (WGS) entry which is preliminary data.</text>
</comment>
<evidence type="ECO:0000256" key="1">
    <source>
        <dbReference type="ARBA" id="ARBA00004651"/>
    </source>
</evidence>
<dbReference type="eggNOG" id="COG0671">
    <property type="taxonomic scope" value="Bacteria"/>
</dbReference>